<organism evidence="2 3">
    <name type="scientific">Gordonia rhizosphera NBRC 16068</name>
    <dbReference type="NCBI Taxonomy" id="1108045"/>
    <lineage>
        <taxon>Bacteria</taxon>
        <taxon>Bacillati</taxon>
        <taxon>Actinomycetota</taxon>
        <taxon>Actinomycetes</taxon>
        <taxon>Mycobacteriales</taxon>
        <taxon>Gordoniaceae</taxon>
        <taxon>Gordonia</taxon>
    </lineage>
</organism>
<dbReference type="RefSeq" id="WP_006330408.1">
    <property type="nucleotide sequence ID" value="NZ_BAHC01000038.1"/>
</dbReference>
<evidence type="ECO:0008006" key="4">
    <source>
        <dbReference type="Google" id="ProtNLM"/>
    </source>
</evidence>
<keyword evidence="3" id="KW-1185">Reference proteome</keyword>
<dbReference type="PANTHER" id="PTHR37305:SF1">
    <property type="entry name" value="MEMBRANE PROTEIN"/>
    <property type="match status" value="1"/>
</dbReference>
<feature type="transmembrane region" description="Helical" evidence="1">
    <location>
        <begin position="113"/>
        <end position="139"/>
    </location>
</feature>
<dbReference type="EMBL" id="BAHC01000038">
    <property type="protein sequence ID" value="GAB88744.1"/>
    <property type="molecule type" value="Genomic_DNA"/>
</dbReference>
<sequence>MIEAISTETTKFRHATVGRTGTALLGIGIALLAAVMPLAAQSGDPRMLDKLGEAGERSWDGLLSGAAQITGAGGLLGFGVVLGWMFGREFVDGTITGLFGLPVSRAQIAAAKLIVYLAWAVLVSALIVGALIVGGLALGLGLPPTDTAGGLARQFALGVMTALVALPVAWVATVGRSVLIGVVGAIGLVIAAQVATIGGAGGWFTVAAPALWALSEGDDVSGLQLALLAPLLILVVGVTLHAWRTLQLNR</sequence>
<feature type="transmembrane region" description="Helical" evidence="1">
    <location>
        <begin position="178"/>
        <end position="203"/>
    </location>
</feature>
<name>K6WQC5_9ACTN</name>
<feature type="transmembrane region" description="Helical" evidence="1">
    <location>
        <begin position="62"/>
        <end position="86"/>
    </location>
</feature>
<dbReference type="PANTHER" id="PTHR37305">
    <property type="entry name" value="INTEGRAL MEMBRANE PROTEIN-RELATED"/>
    <property type="match status" value="1"/>
</dbReference>
<keyword evidence="1" id="KW-1133">Transmembrane helix</keyword>
<feature type="transmembrane region" description="Helical" evidence="1">
    <location>
        <begin position="21"/>
        <end position="42"/>
    </location>
</feature>
<evidence type="ECO:0000313" key="2">
    <source>
        <dbReference type="EMBL" id="GAB88744.1"/>
    </source>
</evidence>
<keyword evidence="1" id="KW-0812">Transmembrane</keyword>
<dbReference type="OrthoDB" id="4336274at2"/>
<protein>
    <recommendedName>
        <fullName evidence="4">ABC transporter permease protein</fullName>
    </recommendedName>
</protein>
<dbReference type="Proteomes" id="UP000008363">
    <property type="component" value="Unassembled WGS sequence"/>
</dbReference>
<dbReference type="AlphaFoldDB" id="K6WQC5"/>
<dbReference type="Pfam" id="PF12730">
    <property type="entry name" value="ABC2_membrane_4"/>
    <property type="match status" value="1"/>
</dbReference>
<feature type="transmembrane region" description="Helical" evidence="1">
    <location>
        <begin position="151"/>
        <end position="171"/>
    </location>
</feature>
<gene>
    <name evidence="2" type="ORF">GORHZ_038_00140</name>
</gene>
<evidence type="ECO:0000313" key="3">
    <source>
        <dbReference type="Proteomes" id="UP000008363"/>
    </source>
</evidence>
<reference evidence="2 3" key="1">
    <citation type="submission" date="2012-08" db="EMBL/GenBank/DDBJ databases">
        <title>Whole genome shotgun sequence of Gordonia rhizosphera NBRC 16068.</title>
        <authorList>
            <person name="Takarada H."/>
            <person name="Isaki S."/>
            <person name="Hosoyama A."/>
            <person name="Tsuchikane K."/>
            <person name="Katsumata H."/>
            <person name="Baba S."/>
            <person name="Ohji S."/>
            <person name="Yamazaki S."/>
            <person name="Fujita N."/>
        </authorList>
    </citation>
    <scope>NUCLEOTIDE SEQUENCE [LARGE SCALE GENOMIC DNA]</scope>
    <source>
        <strain evidence="2 3">NBRC 16068</strain>
    </source>
</reference>
<feature type="transmembrane region" description="Helical" evidence="1">
    <location>
        <begin position="223"/>
        <end position="243"/>
    </location>
</feature>
<proteinExistence type="predicted"/>
<comment type="caution">
    <text evidence="2">The sequence shown here is derived from an EMBL/GenBank/DDBJ whole genome shotgun (WGS) entry which is preliminary data.</text>
</comment>
<dbReference type="STRING" id="1108045.GORHZ_038_00140"/>
<accession>K6WQC5</accession>
<keyword evidence="1" id="KW-0472">Membrane</keyword>
<evidence type="ECO:0000256" key="1">
    <source>
        <dbReference type="SAM" id="Phobius"/>
    </source>
</evidence>
<dbReference type="eggNOG" id="COG1277">
    <property type="taxonomic scope" value="Bacteria"/>
</dbReference>